<dbReference type="SUPFAM" id="SSF51197">
    <property type="entry name" value="Clavaminate synthase-like"/>
    <property type="match status" value="1"/>
</dbReference>
<dbReference type="GeneID" id="119727186"/>
<dbReference type="InterPro" id="IPR018247">
    <property type="entry name" value="EF_Hand_1_Ca_BS"/>
</dbReference>
<dbReference type="GO" id="GO:0005509">
    <property type="term" value="F:calcium ion binding"/>
    <property type="evidence" value="ECO:0007669"/>
    <property type="project" value="InterPro"/>
</dbReference>
<organism evidence="6 7">
    <name type="scientific">Patiria miniata</name>
    <name type="common">Bat star</name>
    <name type="synonym">Asterina miniata</name>
    <dbReference type="NCBI Taxonomy" id="46514"/>
    <lineage>
        <taxon>Eukaryota</taxon>
        <taxon>Metazoa</taxon>
        <taxon>Echinodermata</taxon>
        <taxon>Eleutherozoa</taxon>
        <taxon>Asterozoa</taxon>
        <taxon>Asteroidea</taxon>
        <taxon>Valvatacea</taxon>
        <taxon>Valvatida</taxon>
        <taxon>Asterinidae</taxon>
        <taxon>Patiria</taxon>
    </lineage>
</organism>
<dbReference type="PANTHER" id="PTHR12461:SF18">
    <property type="entry name" value="JMJC DOMAIN-CONTAINING PROTEIN"/>
    <property type="match status" value="1"/>
</dbReference>
<dbReference type="InterPro" id="IPR003347">
    <property type="entry name" value="JmjC_dom"/>
</dbReference>
<dbReference type="PROSITE" id="PS51184">
    <property type="entry name" value="JMJC"/>
    <property type="match status" value="1"/>
</dbReference>
<accession>A0A913ZUP3</accession>
<feature type="domain" description="JmjC" evidence="5">
    <location>
        <begin position="130"/>
        <end position="291"/>
    </location>
</feature>
<dbReference type="Pfam" id="PF13621">
    <property type="entry name" value="Cupin_8"/>
    <property type="match status" value="1"/>
</dbReference>
<dbReference type="RefSeq" id="XP_038054975.1">
    <property type="nucleotide sequence ID" value="XM_038199047.1"/>
</dbReference>
<sequence>MKITKIISVIIICIMVFLHQSVAEDAQSSSPPTSLPGHLKPLASEATRLPVSVIQDFPSPYEFFRSYVYPSVPVIIKQGARRSPAFQKWTDEYLKSLPESQQLIRVEMRKVEERQLPRMNMPFAEFLDRYQTTDEYLVARVPDFLKKDVLIPPSLHCTNVTANLLETMLWFSSGGTKSHVHTDYVDIINCLFRGQKDFLLVNYTRYREQIIYDHPEGFYSSVDVERVDLNKFPELRNLEFYEAKLQAGDCIYLPFKWIHQVNSFGSNVAVNIWWNHQAYVVPSPESCGMPDPGLDISLADVRFPYHDQTDTGIDFLRDLHPEVDFVRNPSASLRAFMDEEETESLTEQQFLEFMDMMLSGPEGEIWTEEALHVAHQMFQMLDTDGNGEITSQDMDTFPIKINKFDTFFINLGQKMMILCDIADGQISKQVQEILNKFEEDKVRDVGDTPSHEHGSKYRGTSGHTPMRKGEL</sequence>
<evidence type="ECO:0000259" key="4">
    <source>
        <dbReference type="PROSITE" id="PS50222"/>
    </source>
</evidence>
<dbReference type="OrthoDB" id="415358at2759"/>
<evidence type="ECO:0000313" key="6">
    <source>
        <dbReference type="EnsemblMetazoa" id="XP_038054975.1"/>
    </source>
</evidence>
<evidence type="ECO:0000256" key="3">
    <source>
        <dbReference type="SAM" id="SignalP"/>
    </source>
</evidence>
<dbReference type="InterPro" id="IPR041667">
    <property type="entry name" value="Cupin_8"/>
</dbReference>
<keyword evidence="3" id="KW-0732">Signal</keyword>
<evidence type="ECO:0000259" key="5">
    <source>
        <dbReference type="PROSITE" id="PS51184"/>
    </source>
</evidence>
<dbReference type="PANTHER" id="PTHR12461">
    <property type="entry name" value="HYPOXIA-INDUCIBLE FACTOR 1 ALPHA INHIBITOR-RELATED"/>
    <property type="match status" value="1"/>
</dbReference>
<dbReference type="Gene3D" id="2.60.120.650">
    <property type="entry name" value="Cupin"/>
    <property type="match status" value="1"/>
</dbReference>
<dbReference type="OMA" id="AYITANM"/>
<dbReference type="Proteomes" id="UP000887568">
    <property type="component" value="Unplaced"/>
</dbReference>
<evidence type="ECO:0000256" key="1">
    <source>
        <dbReference type="ARBA" id="ARBA00022837"/>
    </source>
</evidence>
<feature type="chain" id="PRO_5037645223" description="JmjC domain-containing protein" evidence="3">
    <location>
        <begin position="24"/>
        <end position="471"/>
    </location>
</feature>
<name>A0A913ZUP3_PATMI</name>
<feature type="signal peptide" evidence="3">
    <location>
        <begin position="1"/>
        <end position="23"/>
    </location>
</feature>
<feature type="region of interest" description="Disordered" evidence="2">
    <location>
        <begin position="441"/>
        <end position="471"/>
    </location>
</feature>
<protein>
    <recommendedName>
        <fullName evidence="8">JmjC domain-containing protein</fullName>
    </recommendedName>
</protein>
<dbReference type="PROSITE" id="PS00018">
    <property type="entry name" value="EF_HAND_1"/>
    <property type="match status" value="1"/>
</dbReference>
<keyword evidence="1" id="KW-0106">Calcium</keyword>
<evidence type="ECO:0008006" key="8">
    <source>
        <dbReference type="Google" id="ProtNLM"/>
    </source>
</evidence>
<evidence type="ECO:0000313" key="7">
    <source>
        <dbReference type="Proteomes" id="UP000887568"/>
    </source>
</evidence>
<dbReference type="Gene3D" id="1.10.238.10">
    <property type="entry name" value="EF-hand"/>
    <property type="match status" value="1"/>
</dbReference>
<dbReference type="InterPro" id="IPR011992">
    <property type="entry name" value="EF-hand-dom_pair"/>
</dbReference>
<reference evidence="6" key="1">
    <citation type="submission" date="2022-11" db="UniProtKB">
        <authorList>
            <consortium name="EnsemblMetazoa"/>
        </authorList>
    </citation>
    <scope>IDENTIFICATION</scope>
</reference>
<feature type="domain" description="EF-hand" evidence="4">
    <location>
        <begin position="369"/>
        <end position="404"/>
    </location>
</feature>
<dbReference type="EnsemblMetazoa" id="XM_038199047.1">
    <property type="protein sequence ID" value="XP_038054975.1"/>
    <property type="gene ID" value="LOC119727186"/>
</dbReference>
<keyword evidence="7" id="KW-1185">Reference proteome</keyword>
<dbReference type="FunFam" id="2.60.120.650:FF:000025">
    <property type="entry name" value="Lysine-specific demethylase 8"/>
    <property type="match status" value="1"/>
</dbReference>
<dbReference type="SUPFAM" id="SSF47473">
    <property type="entry name" value="EF-hand"/>
    <property type="match status" value="1"/>
</dbReference>
<dbReference type="AlphaFoldDB" id="A0A913ZUP3"/>
<feature type="compositionally biased region" description="Basic and acidic residues" evidence="2">
    <location>
        <begin position="441"/>
        <end position="455"/>
    </location>
</feature>
<evidence type="ECO:0000256" key="2">
    <source>
        <dbReference type="SAM" id="MobiDB-lite"/>
    </source>
</evidence>
<dbReference type="InterPro" id="IPR002048">
    <property type="entry name" value="EF_hand_dom"/>
</dbReference>
<proteinExistence type="predicted"/>
<dbReference type="PROSITE" id="PS50222">
    <property type="entry name" value="EF_HAND_2"/>
    <property type="match status" value="1"/>
</dbReference>